<evidence type="ECO:0000313" key="8">
    <source>
        <dbReference type="EMBL" id="EWC44532.1"/>
    </source>
</evidence>
<gene>
    <name evidence="8" type="ORF">DRE_06704</name>
</gene>
<keyword evidence="9" id="KW-1185">Reference proteome</keyword>
<keyword evidence="4" id="KW-0496">Mitochondrion</keyword>
<evidence type="ECO:0000256" key="7">
    <source>
        <dbReference type="SAM" id="MobiDB-lite"/>
    </source>
</evidence>
<name>W7HWU6_9PEZI</name>
<dbReference type="HOGENOM" id="CLU_1510575_0_0_1"/>
<dbReference type="GO" id="GO:0003735">
    <property type="term" value="F:structural constituent of ribosome"/>
    <property type="evidence" value="ECO:0007669"/>
    <property type="project" value="InterPro"/>
</dbReference>
<evidence type="ECO:0000256" key="5">
    <source>
        <dbReference type="ARBA" id="ARBA00023274"/>
    </source>
</evidence>
<sequence>MVKPLPKLHPRAQTPRTGFITLICHRSRSPGTVRNFTSSRQLLQTAAIGETPSEASPVPEASITPPTVQPPRAARSPTEHLPYQVVVSKSGNFPVYQKHLKDGTVPWTAVRKIKGDGKAFVDDMCRYLDLKPNRVTIRQPAGDIRIRGKYMKEVKGFLHAKGFKERWQLSPEKPVPST</sequence>
<dbReference type="OrthoDB" id="19439at2759"/>
<keyword evidence="5" id="KW-0687">Ribonucleoprotein</keyword>
<dbReference type="AlphaFoldDB" id="W7HWU6"/>
<comment type="subcellular location">
    <subcellularLocation>
        <location evidence="1">Mitochondrion</location>
    </subcellularLocation>
</comment>
<dbReference type="GO" id="GO:0006412">
    <property type="term" value="P:translation"/>
    <property type="evidence" value="ECO:0007669"/>
    <property type="project" value="InterPro"/>
</dbReference>
<dbReference type="InterPro" id="IPR007740">
    <property type="entry name" value="Ribosomal_mL49"/>
</dbReference>
<keyword evidence="3" id="KW-0689">Ribosomal protein</keyword>
<evidence type="ECO:0000256" key="6">
    <source>
        <dbReference type="ARBA" id="ARBA00035191"/>
    </source>
</evidence>
<accession>W7HWU6</accession>
<evidence type="ECO:0000256" key="4">
    <source>
        <dbReference type="ARBA" id="ARBA00023128"/>
    </source>
</evidence>
<reference evidence="8 9" key="1">
    <citation type="submission" date="2013-05" db="EMBL/GenBank/DDBJ databases">
        <title>Drechslerella stenobrocha genome reveals carnivorous origination and mechanical trapping mechanism of predatory fungi.</title>
        <authorList>
            <person name="Liu X."/>
            <person name="Zhang W."/>
            <person name="Liu K."/>
        </authorList>
    </citation>
    <scope>NUCLEOTIDE SEQUENCE [LARGE SCALE GENOMIC DNA]</scope>
    <source>
        <strain evidence="8 9">248</strain>
    </source>
</reference>
<comment type="similarity">
    <text evidence="2">Belongs to the mitochondrion-specific ribosomal protein mL49 family.</text>
</comment>
<evidence type="ECO:0000313" key="9">
    <source>
        <dbReference type="Proteomes" id="UP000024837"/>
    </source>
</evidence>
<organism evidence="8 9">
    <name type="scientific">Drechslerella stenobrocha 248</name>
    <dbReference type="NCBI Taxonomy" id="1043628"/>
    <lineage>
        <taxon>Eukaryota</taxon>
        <taxon>Fungi</taxon>
        <taxon>Dikarya</taxon>
        <taxon>Ascomycota</taxon>
        <taxon>Pezizomycotina</taxon>
        <taxon>Orbiliomycetes</taxon>
        <taxon>Orbiliales</taxon>
        <taxon>Orbiliaceae</taxon>
        <taxon>Drechslerella</taxon>
    </lineage>
</organism>
<dbReference type="PANTHER" id="PTHR13477">
    <property type="entry name" value="MITOCHONDRIAL 39S RIBOSOMAL PROTEIN L49"/>
    <property type="match status" value="1"/>
</dbReference>
<evidence type="ECO:0000256" key="3">
    <source>
        <dbReference type="ARBA" id="ARBA00022980"/>
    </source>
</evidence>
<dbReference type="Gene3D" id="3.30.780.10">
    <property type="entry name" value="SUI1-like domain"/>
    <property type="match status" value="1"/>
</dbReference>
<evidence type="ECO:0000256" key="1">
    <source>
        <dbReference type="ARBA" id="ARBA00004173"/>
    </source>
</evidence>
<dbReference type="Proteomes" id="UP000024837">
    <property type="component" value="Unassembled WGS sequence"/>
</dbReference>
<dbReference type="GO" id="GO:0005762">
    <property type="term" value="C:mitochondrial large ribosomal subunit"/>
    <property type="evidence" value="ECO:0007669"/>
    <property type="project" value="TreeGrafter"/>
</dbReference>
<proteinExistence type="inferred from homology"/>
<feature type="region of interest" description="Disordered" evidence="7">
    <location>
        <begin position="50"/>
        <end position="77"/>
    </location>
</feature>
<dbReference type="EMBL" id="KI966440">
    <property type="protein sequence ID" value="EWC44532.1"/>
    <property type="molecule type" value="Genomic_DNA"/>
</dbReference>
<dbReference type="PANTHER" id="PTHR13477:SF0">
    <property type="entry name" value="LARGE RIBOSOMAL SUBUNIT PROTEIN ML49"/>
    <property type="match status" value="1"/>
</dbReference>
<dbReference type="Pfam" id="PF05046">
    <property type="entry name" value="Img2"/>
    <property type="match status" value="1"/>
</dbReference>
<protein>
    <recommendedName>
        <fullName evidence="6">Large ribosomal subunit protein mL49</fullName>
    </recommendedName>
</protein>
<evidence type="ECO:0000256" key="2">
    <source>
        <dbReference type="ARBA" id="ARBA00005677"/>
    </source>
</evidence>